<accession>A0AA39ITZ1</accession>
<evidence type="ECO:0000313" key="1">
    <source>
        <dbReference type="EMBL" id="KAK0429659.1"/>
    </source>
</evidence>
<organism evidence="1 2">
    <name type="scientific">Armillaria borealis</name>
    <dbReference type="NCBI Taxonomy" id="47425"/>
    <lineage>
        <taxon>Eukaryota</taxon>
        <taxon>Fungi</taxon>
        <taxon>Dikarya</taxon>
        <taxon>Basidiomycota</taxon>
        <taxon>Agaricomycotina</taxon>
        <taxon>Agaricomycetes</taxon>
        <taxon>Agaricomycetidae</taxon>
        <taxon>Agaricales</taxon>
        <taxon>Marasmiineae</taxon>
        <taxon>Physalacriaceae</taxon>
        <taxon>Armillaria</taxon>
    </lineage>
</organism>
<comment type="caution">
    <text evidence="1">The sequence shown here is derived from an EMBL/GenBank/DDBJ whole genome shotgun (WGS) entry which is preliminary data.</text>
</comment>
<evidence type="ECO:0000313" key="2">
    <source>
        <dbReference type="Proteomes" id="UP001175226"/>
    </source>
</evidence>
<name>A0AA39ITZ1_9AGAR</name>
<proteinExistence type="predicted"/>
<keyword evidence="2" id="KW-1185">Reference proteome</keyword>
<gene>
    <name evidence="1" type="ORF">EV421DRAFT_1722942</name>
</gene>
<protein>
    <submittedName>
        <fullName evidence="1">Uncharacterized protein</fullName>
    </submittedName>
</protein>
<reference evidence="1" key="1">
    <citation type="submission" date="2023-06" db="EMBL/GenBank/DDBJ databases">
        <authorList>
            <consortium name="Lawrence Berkeley National Laboratory"/>
            <person name="Ahrendt S."/>
            <person name="Sahu N."/>
            <person name="Indic B."/>
            <person name="Wong-Bajracharya J."/>
            <person name="Merenyi Z."/>
            <person name="Ke H.-M."/>
            <person name="Monk M."/>
            <person name="Kocsube S."/>
            <person name="Drula E."/>
            <person name="Lipzen A."/>
            <person name="Balint B."/>
            <person name="Henrissat B."/>
            <person name="Andreopoulos B."/>
            <person name="Martin F.M."/>
            <person name="Harder C.B."/>
            <person name="Rigling D."/>
            <person name="Ford K.L."/>
            <person name="Foster G.D."/>
            <person name="Pangilinan J."/>
            <person name="Papanicolaou A."/>
            <person name="Barry K."/>
            <person name="LaButti K."/>
            <person name="Viragh M."/>
            <person name="Koriabine M."/>
            <person name="Yan M."/>
            <person name="Riley R."/>
            <person name="Champramary S."/>
            <person name="Plett K.L."/>
            <person name="Tsai I.J."/>
            <person name="Slot J."/>
            <person name="Sipos G."/>
            <person name="Plett J."/>
            <person name="Nagy L.G."/>
            <person name="Grigoriev I.V."/>
        </authorList>
    </citation>
    <scope>NUCLEOTIDE SEQUENCE</scope>
    <source>
        <strain evidence="1">FPL87.14</strain>
    </source>
</reference>
<dbReference type="Proteomes" id="UP001175226">
    <property type="component" value="Unassembled WGS sequence"/>
</dbReference>
<dbReference type="EMBL" id="JAUEPT010000223">
    <property type="protein sequence ID" value="KAK0429659.1"/>
    <property type="molecule type" value="Genomic_DNA"/>
</dbReference>
<dbReference type="AlphaFoldDB" id="A0AA39ITZ1"/>
<sequence length="198" mass="22902">MLPVQRRKPTLSPEDATSLEEGRWPPWFKQARETLKSELLSSLGDCWDDLMWFWTLTEGRQGFKTSRISIGPQSAGDLRPAEVGNWLKRGRHVEYVPELGRKDLKSLGDSWWVWWKALQLDWRGVSGVDGCLHTDHQIGDGEWEHLWHPGANGLMTVIICLKWWGELITKHYGMGSLRMRSWETAVEDVLWVMTSMVS</sequence>